<name>A0AAN8ZU35_HALRR</name>
<evidence type="ECO:0000313" key="1">
    <source>
        <dbReference type="EMBL" id="KAK7028903.1"/>
    </source>
</evidence>
<sequence length="82" mass="9670">MVWRGEEKQRVSLQWAMEGKLAAWRGEAKHRCVTQKGYGRGASGLERYYSREHLCDFIRVHKAINSYHLNARVKCYILKCLK</sequence>
<comment type="caution">
    <text evidence="1">The sequence shown here is derived from an EMBL/GenBank/DDBJ whole genome shotgun (WGS) entry which is preliminary data.</text>
</comment>
<keyword evidence="2" id="KW-1185">Reference proteome</keyword>
<protein>
    <submittedName>
        <fullName evidence="1">Uncharacterized protein</fullName>
    </submittedName>
</protein>
<proteinExistence type="predicted"/>
<dbReference type="EMBL" id="JAXCGZ010022646">
    <property type="protein sequence ID" value="KAK7028903.1"/>
    <property type="molecule type" value="Genomic_DNA"/>
</dbReference>
<dbReference type="AlphaFoldDB" id="A0AAN8ZU35"/>
<accession>A0AAN8ZU35</accession>
<dbReference type="Proteomes" id="UP001381693">
    <property type="component" value="Unassembled WGS sequence"/>
</dbReference>
<reference evidence="1 2" key="1">
    <citation type="submission" date="2023-11" db="EMBL/GenBank/DDBJ databases">
        <title>Halocaridina rubra genome assembly.</title>
        <authorList>
            <person name="Smith C."/>
        </authorList>
    </citation>
    <scope>NUCLEOTIDE SEQUENCE [LARGE SCALE GENOMIC DNA]</scope>
    <source>
        <strain evidence="1">EP-1</strain>
        <tissue evidence="1">Whole</tissue>
    </source>
</reference>
<organism evidence="1 2">
    <name type="scientific">Halocaridina rubra</name>
    <name type="common">Hawaiian red shrimp</name>
    <dbReference type="NCBI Taxonomy" id="373956"/>
    <lineage>
        <taxon>Eukaryota</taxon>
        <taxon>Metazoa</taxon>
        <taxon>Ecdysozoa</taxon>
        <taxon>Arthropoda</taxon>
        <taxon>Crustacea</taxon>
        <taxon>Multicrustacea</taxon>
        <taxon>Malacostraca</taxon>
        <taxon>Eumalacostraca</taxon>
        <taxon>Eucarida</taxon>
        <taxon>Decapoda</taxon>
        <taxon>Pleocyemata</taxon>
        <taxon>Caridea</taxon>
        <taxon>Atyoidea</taxon>
        <taxon>Atyidae</taxon>
        <taxon>Halocaridina</taxon>
    </lineage>
</organism>
<evidence type="ECO:0000313" key="2">
    <source>
        <dbReference type="Proteomes" id="UP001381693"/>
    </source>
</evidence>
<gene>
    <name evidence="1" type="ORF">SK128_015019</name>
</gene>